<evidence type="ECO:0000256" key="2">
    <source>
        <dbReference type="ARBA" id="ARBA00022908"/>
    </source>
</evidence>
<dbReference type="InterPro" id="IPR050090">
    <property type="entry name" value="Tyrosine_recombinase_XerCD"/>
</dbReference>
<gene>
    <name evidence="8" type="ORF">SAMN05444412_109158</name>
</gene>
<dbReference type="InterPro" id="IPR002104">
    <property type="entry name" value="Integrase_catalytic"/>
</dbReference>
<dbReference type="InterPro" id="IPR004107">
    <property type="entry name" value="Integrase_SAM-like_N"/>
</dbReference>
<proteinExistence type="inferred from homology"/>
<feature type="domain" description="Tyr recombinase" evidence="6">
    <location>
        <begin position="91"/>
        <end position="264"/>
    </location>
</feature>
<dbReference type="Pfam" id="PF00589">
    <property type="entry name" value="Phage_integrase"/>
    <property type="match status" value="1"/>
</dbReference>
<accession>A0A1H3RY16</accession>
<keyword evidence="3 5" id="KW-0238">DNA-binding</keyword>
<keyword evidence="4" id="KW-0233">DNA recombination</keyword>
<dbReference type="InterPro" id="IPR044068">
    <property type="entry name" value="CB"/>
</dbReference>
<evidence type="ECO:0000313" key="8">
    <source>
        <dbReference type="EMBL" id="SDZ29769.1"/>
    </source>
</evidence>
<reference evidence="8 9" key="1">
    <citation type="submission" date="2016-10" db="EMBL/GenBank/DDBJ databases">
        <authorList>
            <person name="Varghese N."/>
            <person name="Submissions S."/>
        </authorList>
    </citation>
    <scope>NUCLEOTIDE SEQUENCE [LARGE SCALE GENOMIC DNA]</scope>
    <source>
        <strain evidence="8 9">DSM 17997</strain>
    </source>
</reference>
<evidence type="ECO:0000259" key="6">
    <source>
        <dbReference type="PROSITE" id="PS51898"/>
    </source>
</evidence>
<dbReference type="SUPFAM" id="SSF56349">
    <property type="entry name" value="DNA breaking-rejoining enzymes"/>
    <property type="match status" value="1"/>
</dbReference>
<evidence type="ECO:0000313" key="9">
    <source>
        <dbReference type="Proteomes" id="UP000199663"/>
    </source>
</evidence>
<evidence type="ECO:0000256" key="5">
    <source>
        <dbReference type="PROSITE-ProRule" id="PRU01248"/>
    </source>
</evidence>
<evidence type="ECO:0000256" key="1">
    <source>
        <dbReference type="ARBA" id="ARBA00008857"/>
    </source>
</evidence>
<protein>
    <submittedName>
        <fullName evidence="8">Site-specific recombinase XerD</fullName>
    </submittedName>
</protein>
<comment type="similarity">
    <text evidence="1">Belongs to the 'phage' integrase family.</text>
</comment>
<dbReference type="Gene3D" id="1.10.443.10">
    <property type="entry name" value="Intergrase catalytic core"/>
    <property type="match status" value="1"/>
</dbReference>
<keyword evidence="9" id="KW-1185">Reference proteome</keyword>
<keyword evidence="2" id="KW-0229">DNA integration</keyword>
<dbReference type="PANTHER" id="PTHR30349:SF41">
    <property type="entry name" value="INTEGRASE_RECOMBINASE PROTEIN MJ0367-RELATED"/>
    <property type="match status" value="1"/>
</dbReference>
<dbReference type="InterPro" id="IPR010998">
    <property type="entry name" value="Integrase_recombinase_N"/>
</dbReference>
<evidence type="ECO:0000256" key="4">
    <source>
        <dbReference type="ARBA" id="ARBA00023172"/>
    </source>
</evidence>
<feature type="domain" description="Core-binding (CB)" evidence="7">
    <location>
        <begin position="1"/>
        <end position="74"/>
    </location>
</feature>
<dbReference type="EMBL" id="FNQC01000009">
    <property type="protein sequence ID" value="SDZ29769.1"/>
    <property type="molecule type" value="Genomic_DNA"/>
</dbReference>
<evidence type="ECO:0000256" key="3">
    <source>
        <dbReference type="ARBA" id="ARBA00023125"/>
    </source>
</evidence>
<comment type="caution">
    <text evidence="8">The sequence shown here is derived from an EMBL/GenBank/DDBJ whole genome shotgun (WGS) entry which is preliminary data.</text>
</comment>
<dbReference type="PROSITE" id="PS51900">
    <property type="entry name" value="CB"/>
    <property type="match status" value="1"/>
</dbReference>
<name>A0A1H3RY16_9BACT</name>
<sequence length="269" mass="31524">MVEEMQIRNYAARTIRNYTESISRLALHFRQSPELLETQQIKDFIHHSYYNQKLSVSSVNQLISALKILFLGVLGREWDNISIKRPKREKKLPNILSREELTRILSLTQNRKHYCIFSLTYSAGLRLNEVTNIRFPDIDAARMQLKVRYGKGSKDRFTLLSNRVLKELRDYYREFHPRNYLFEGAKRGEPISHRTVQTVFKQATKRAGITKDVSFHSLRHSFATHLLEQGTNLRMIQQLMGHTSLKTTTVYLHVSHIEPSQIKSPLDNL</sequence>
<dbReference type="RefSeq" id="WP_019598316.1">
    <property type="nucleotide sequence ID" value="NZ_FNQC01000009.1"/>
</dbReference>
<organism evidence="8 9">
    <name type="scientific">Rhodonellum ikkaensis</name>
    <dbReference type="NCBI Taxonomy" id="336829"/>
    <lineage>
        <taxon>Bacteria</taxon>
        <taxon>Pseudomonadati</taxon>
        <taxon>Bacteroidota</taxon>
        <taxon>Cytophagia</taxon>
        <taxon>Cytophagales</taxon>
        <taxon>Cytophagaceae</taxon>
        <taxon>Rhodonellum</taxon>
    </lineage>
</organism>
<dbReference type="Proteomes" id="UP000199663">
    <property type="component" value="Unassembled WGS sequence"/>
</dbReference>
<evidence type="ECO:0000259" key="7">
    <source>
        <dbReference type="PROSITE" id="PS51900"/>
    </source>
</evidence>
<dbReference type="PANTHER" id="PTHR30349">
    <property type="entry name" value="PHAGE INTEGRASE-RELATED"/>
    <property type="match status" value="1"/>
</dbReference>
<dbReference type="Gene3D" id="1.10.150.130">
    <property type="match status" value="1"/>
</dbReference>
<dbReference type="Pfam" id="PF13495">
    <property type="entry name" value="Phage_int_SAM_4"/>
    <property type="match status" value="1"/>
</dbReference>
<dbReference type="PROSITE" id="PS51898">
    <property type="entry name" value="TYR_RECOMBINASE"/>
    <property type="match status" value="1"/>
</dbReference>
<dbReference type="InterPro" id="IPR011010">
    <property type="entry name" value="DNA_brk_join_enz"/>
</dbReference>
<dbReference type="InterPro" id="IPR013762">
    <property type="entry name" value="Integrase-like_cat_sf"/>
</dbReference>